<protein>
    <submittedName>
        <fullName evidence="1">Uncharacterized protein</fullName>
    </submittedName>
</protein>
<dbReference type="AlphaFoldDB" id="A0A7J9ANE6"/>
<comment type="caution">
    <text evidence="1">The sequence shown here is derived from an EMBL/GenBank/DDBJ whole genome shotgun (WGS) entry which is preliminary data.</text>
</comment>
<proteinExistence type="predicted"/>
<keyword evidence="2" id="KW-1185">Reference proteome</keyword>
<feature type="non-terminal residue" evidence="1">
    <location>
        <position position="155"/>
    </location>
</feature>
<sequence length="155" mass="17713">SSITVNRKLLEGSGFLACGHYRPGVQVGSETHQRVNREVETRDGHISSSIRRVYHHFGGRAVTIKITGGWVHTFPKLGNDSTEVERIRYAQVYILEMIREQLVNLVGGLPCWQHCTGRCTGQRHQIKPKSYVAYHYYNHGLGFAFHFYVLECTTH</sequence>
<organism evidence="1 2">
    <name type="scientific">Gossypium laxum</name>
    <dbReference type="NCBI Taxonomy" id="34288"/>
    <lineage>
        <taxon>Eukaryota</taxon>
        <taxon>Viridiplantae</taxon>
        <taxon>Streptophyta</taxon>
        <taxon>Embryophyta</taxon>
        <taxon>Tracheophyta</taxon>
        <taxon>Spermatophyta</taxon>
        <taxon>Magnoliopsida</taxon>
        <taxon>eudicotyledons</taxon>
        <taxon>Gunneridae</taxon>
        <taxon>Pentapetalae</taxon>
        <taxon>rosids</taxon>
        <taxon>malvids</taxon>
        <taxon>Malvales</taxon>
        <taxon>Malvaceae</taxon>
        <taxon>Malvoideae</taxon>
        <taxon>Gossypium</taxon>
    </lineage>
</organism>
<dbReference type="Proteomes" id="UP000593574">
    <property type="component" value="Unassembled WGS sequence"/>
</dbReference>
<dbReference type="EMBL" id="JABEZV010000011">
    <property type="protein sequence ID" value="MBA0724934.1"/>
    <property type="molecule type" value="Genomic_DNA"/>
</dbReference>
<evidence type="ECO:0000313" key="2">
    <source>
        <dbReference type="Proteomes" id="UP000593574"/>
    </source>
</evidence>
<feature type="non-terminal residue" evidence="1">
    <location>
        <position position="1"/>
    </location>
</feature>
<reference evidence="1 2" key="1">
    <citation type="journal article" date="2019" name="Genome Biol. Evol.">
        <title>Insights into the evolution of the New World diploid cottons (Gossypium, subgenus Houzingenia) based on genome sequencing.</title>
        <authorList>
            <person name="Grover C.E."/>
            <person name="Arick M.A. 2nd"/>
            <person name="Thrash A."/>
            <person name="Conover J.L."/>
            <person name="Sanders W.S."/>
            <person name="Peterson D.G."/>
            <person name="Frelichowski J.E."/>
            <person name="Scheffler J.A."/>
            <person name="Scheffler B.E."/>
            <person name="Wendel J.F."/>
        </authorList>
    </citation>
    <scope>NUCLEOTIDE SEQUENCE [LARGE SCALE GENOMIC DNA]</scope>
    <source>
        <strain evidence="1">4</strain>
        <tissue evidence="1">Leaf</tissue>
    </source>
</reference>
<evidence type="ECO:0000313" key="1">
    <source>
        <dbReference type="EMBL" id="MBA0724934.1"/>
    </source>
</evidence>
<name>A0A7J9ANE6_9ROSI</name>
<accession>A0A7J9ANE6</accession>
<gene>
    <name evidence="1" type="ORF">Golax_021573</name>
</gene>